<name>A0AAJ4D5L0_9BACI</name>
<protein>
    <submittedName>
        <fullName evidence="1">Uncharacterized protein</fullName>
    </submittedName>
</protein>
<dbReference type="Proteomes" id="UP000288675">
    <property type="component" value="Plasmid unnamed1"/>
</dbReference>
<dbReference type="SUPFAM" id="SSF52540">
    <property type="entry name" value="P-loop containing nucleoside triphosphate hydrolases"/>
    <property type="match status" value="1"/>
</dbReference>
<geneLocation type="plasmid" evidence="1 2">
    <name>unnamed1</name>
</geneLocation>
<gene>
    <name evidence="1" type="ORF">EQZ20_24650</name>
</gene>
<sequence length="171" mass="19536">MLNHKAFIGECGTGKTYEMKRLLHSEKDDFKIIIDPANEYQEDIQRLSENGYLIAEESFLKPSNTPFSVQLQKASETILERPKVLHIVTNESDNGFDSDAAKAFFEKIEKEIQNRDKKVRIYIDSHISILNNLTPGIYAVGVGYNCLVYTAFQNESEIENEILSNFVSDHI</sequence>
<dbReference type="GeneID" id="39505824"/>
<dbReference type="Gene3D" id="3.40.50.300">
    <property type="entry name" value="P-loop containing nucleotide triphosphate hydrolases"/>
    <property type="match status" value="1"/>
</dbReference>
<evidence type="ECO:0000313" key="1">
    <source>
        <dbReference type="EMBL" id="QAT68066.1"/>
    </source>
</evidence>
<dbReference type="RefSeq" id="WP_128748520.1">
    <property type="nucleotide sequence ID" value="NZ_CP035233.1"/>
</dbReference>
<evidence type="ECO:0000313" key="2">
    <source>
        <dbReference type="Proteomes" id="UP000288675"/>
    </source>
</evidence>
<keyword evidence="1" id="KW-0614">Plasmid</keyword>
<dbReference type="EMBL" id="CP035233">
    <property type="protein sequence ID" value="QAT68066.1"/>
    <property type="molecule type" value="Genomic_DNA"/>
</dbReference>
<accession>A0AAJ4D5L0</accession>
<proteinExistence type="predicted"/>
<reference evidence="1 2" key="1">
    <citation type="submission" date="2019-01" db="EMBL/GenBank/DDBJ databases">
        <title>Genome sequence of Bacillus glycinifermentans SRCM103574.</title>
        <authorList>
            <person name="Kong H.-J."/>
            <person name="Jeong S.-Y."/>
            <person name="Jeong D.-Y."/>
        </authorList>
    </citation>
    <scope>NUCLEOTIDE SEQUENCE [LARGE SCALE GENOMIC DNA]</scope>
    <source>
        <strain evidence="1 2">SRCM103574</strain>
        <plasmid evidence="1 2">unnamed1</plasmid>
    </source>
</reference>
<dbReference type="InterPro" id="IPR027417">
    <property type="entry name" value="P-loop_NTPase"/>
</dbReference>
<dbReference type="AlphaFoldDB" id="A0AAJ4D5L0"/>
<organism evidence="1 2">
    <name type="scientific">Bacillus glycinifermentans</name>
    <dbReference type="NCBI Taxonomy" id="1664069"/>
    <lineage>
        <taxon>Bacteria</taxon>
        <taxon>Bacillati</taxon>
        <taxon>Bacillota</taxon>
        <taxon>Bacilli</taxon>
        <taxon>Bacillales</taxon>
        <taxon>Bacillaceae</taxon>
        <taxon>Bacillus</taxon>
    </lineage>
</organism>